<comment type="function">
    <text evidence="8">May play an important role in maintaining the flux of carbon towards starch formation.</text>
</comment>
<evidence type="ECO:0000256" key="2">
    <source>
        <dbReference type="ARBA" id="ARBA00010688"/>
    </source>
</evidence>
<dbReference type="OrthoDB" id="415590at2759"/>
<evidence type="ECO:0000256" key="6">
    <source>
        <dbReference type="ARBA" id="ARBA00022840"/>
    </source>
</evidence>
<dbReference type="PANTHER" id="PTHR43085">
    <property type="entry name" value="HEXOKINASE FAMILY MEMBER"/>
    <property type="match status" value="1"/>
</dbReference>
<feature type="non-terminal residue" evidence="12">
    <location>
        <position position="1"/>
    </location>
</feature>
<dbReference type="FunFam" id="3.40.1190.20:FF:000005">
    <property type="entry name" value="Probable fructokinase-2"/>
    <property type="match status" value="1"/>
</dbReference>
<organism evidence="12 13">
    <name type="scientific">Mucuna pruriens</name>
    <name type="common">Velvet bean</name>
    <name type="synonym">Dolichos pruriens</name>
    <dbReference type="NCBI Taxonomy" id="157652"/>
    <lineage>
        <taxon>Eukaryota</taxon>
        <taxon>Viridiplantae</taxon>
        <taxon>Streptophyta</taxon>
        <taxon>Embryophyta</taxon>
        <taxon>Tracheophyta</taxon>
        <taxon>Spermatophyta</taxon>
        <taxon>Magnoliopsida</taxon>
        <taxon>eudicotyledons</taxon>
        <taxon>Gunneridae</taxon>
        <taxon>Pentapetalae</taxon>
        <taxon>rosids</taxon>
        <taxon>fabids</taxon>
        <taxon>Fabales</taxon>
        <taxon>Fabaceae</taxon>
        <taxon>Papilionoideae</taxon>
        <taxon>50 kb inversion clade</taxon>
        <taxon>NPAAA clade</taxon>
        <taxon>indigoferoid/millettioid clade</taxon>
        <taxon>Phaseoleae</taxon>
        <taxon>Mucuna</taxon>
    </lineage>
</organism>
<dbReference type="AlphaFoldDB" id="A0A371ESM2"/>
<comment type="similarity">
    <text evidence="2">Belongs to the carbohydrate kinase PfkB family.</text>
</comment>
<proteinExistence type="inferred from homology"/>
<protein>
    <recommendedName>
        <fullName evidence="9">fructokinase</fullName>
        <ecNumber evidence="9">2.7.1.4</ecNumber>
    </recommendedName>
</protein>
<reference evidence="12" key="1">
    <citation type="submission" date="2018-05" db="EMBL/GenBank/DDBJ databases">
        <title>Draft genome of Mucuna pruriens seed.</title>
        <authorList>
            <person name="Nnadi N.E."/>
            <person name="Vos R."/>
            <person name="Hasami M.H."/>
            <person name="Devisetty U.K."/>
            <person name="Aguiy J.C."/>
        </authorList>
    </citation>
    <scope>NUCLEOTIDE SEQUENCE [LARGE SCALE GENOMIC DNA]</scope>
    <source>
        <strain evidence="12">JCA_2017</strain>
    </source>
</reference>
<keyword evidence="3" id="KW-0808">Transferase</keyword>
<keyword evidence="7" id="KW-0119">Carbohydrate metabolism</keyword>
<feature type="domain" description="Carbohydrate kinase PfkB" evidence="11">
    <location>
        <begin position="12"/>
        <end position="317"/>
    </location>
</feature>
<dbReference type="STRING" id="157652.A0A371ESM2"/>
<dbReference type="Gene3D" id="3.40.1190.20">
    <property type="match status" value="1"/>
</dbReference>
<gene>
    <name evidence="12" type="ORF">CR513_51882</name>
</gene>
<comment type="pathway">
    <text evidence="1">Glycan biosynthesis; starch biosynthesis.</text>
</comment>
<dbReference type="GO" id="GO:0005829">
    <property type="term" value="C:cytosol"/>
    <property type="evidence" value="ECO:0007669"/>
    <property type="project" value="TreeGrafter"/>
</dbReference>
<dbReference type="Proteomes" id="UP000257109">
    <property type="component" value="Unassembled WGS sequence"/>
</dbReference>
<evidence type="ECO:0000256" key="10">
    <source>
        <dbReference type="ARBA" id="ARBA00048451"/>
    </source>
</evidence>
<keyword evidence="13" id="KW-1185">Reference proteome</keyword>
<keyword evidence="5" id="KW-0418">Kinase</keyword>
<dbReference type="EC" id="2.7.1.4" evidence="9"/>
<dbReference type="EMBL" id="QJKJ01012283">
    <property type="protein sequence ID" value="RDX69051.1"/>
    <property type="molecule type" value="Genomic_DNA"/>
</dbReference>
<evidence type="ECO:0000256" key="5">
    <source>
        <dbReference type="ARBA" id="ARBA00022777"/>
    </source>
</evidence>
<evidence type="ECO:0000313" key="13">
    <source>
        <dbReference type="Proteomes" id="UP000257109"/>
    </source>
</evidence>
<name>A0A371ESM2_MUCPR</name>
<dbReference type="PANTHER" id="PTHR43085:SF6">
    <property type="entry name" value="FRUCTOKINASE-5-RELATED"/>
    <property type="match status" value="1"/>
</dbReference>
<evidence type="ECO:0000259" key="11">
    <source>
        <dbReference type="Pfam" id="PF00294"/>
    </source>
</evidence>
<dbReference type="InterPro" id="IPR002173">
    <property type="entry name" value="Carboh/pur_kinase_PfkB_CS"/>
</dbReference>
<dbReference type="GO" id="GO:0008865">
    <property type="term" value="F:fructokinase activity"/>
    <property type="evidence" value="ECO:0007669"/>
    <property type="project" value="UniProtKB-EC"/>
</dbReference>
<keyword evidence="4" id="KW-0547">Nucleotide-binding</keyword>
<comment type="caution">
    <text evidence="12">The sequence shown here is derived from an EMBL/GenBank/DDBJ whole genome shotgun (WGS) entry which is preliminary data.</text>
</comment>
<evidence type="ECO:0000313" key="12">
    <source>
        <dbReference type="EMBL" id="RDX69051.1"/>
    </source>
</evidence>
<dbReference type="GO" id="GO:0006000">
    <property type="term" value="P:fructose metabolic process"/>
    <property type="evidence" value="ECO:0007669"/>
    <property type="project" value="TreeGrafter"/>
</dbReference>
<dbReference type="CDD" id="cd01167">
    <property type="entry name" value="bac_FRK"/>
    <property type="match status" value="1"/>
</dbReference>
<evidence type="ECO:0000256" key="3">
    <source>
        <dbReference type="ARBA" id="ARBA00022679"/>
    </source>
</evidence>
<keyword evidence="6" id="KW-0067">ATP-binding</keyword>
<accession>A0A371ESM2</accession>
<evidence type="ECO:0000256" key="9">
    <source>
        <dbReference type="ARBA" id="ARBA00038887"/>
    </source>
</evidence>
<evidence type="ECO:0000256" key="1">
    <source>
        <dbReference type="ARBA" id="ARBA00004727"/>
    </source>
</evidence>
<dbReference type="PROSITE" id="PS00583">
    <property type="entry name" value="PFKB_KINASES_1"/>
    <property type="match status" value="1"/>
</dbReference>
<evidence type="ECO:0000256" key="4">
    <source>
        <dbReference type="ARBA" id="ARBA00022741"/>
    </source>
</evidence>
<dbReference type="InterPro" id="IPR050306">
    <property type="entry name" value="PfkB_Carbo_kinase"/>
</dbReference>
<dbReference type="InterPro" id="IPR029056">
    <property type="entry name" value="Ribokinase-like"/>
</dbReference>
<comment type="catalytic activity">
    <reaction evidence="10">
        <text>D-fructose + ATP = D-fructose 6-phosphate + ADP + H(+)</text>
        <dbReference type="Rhea" id="RHEA:16125"/>
        <dbReference type="ChEBI" id="CHEBI:15378"/>
        <dbReference type="ChEBI" id="CHEBI:30616"/>
        <dbReference type="ChEBI" id="CHEBI:37721"/>
        <dbReference type="ChEBI" id="CHEBI:61527"/>
        <dbReference type="ChEBI" id="CHEBI:456216"/>
        <dbReference type="EC" id="2.7.1.4"/>
    </reaction>
</comment>
<dbReference type="InterPro" id="IPR011611">
    <property type="entry name" value="PfkB_dom"/>
</dbReference>
<dbReference type="PROSITE" id="PS00584">
    <property type="entry name" value="PFKB_KINASES_2"/>
    <property type="match status" value="1"/>
</dbReference>
<evidence type="ECO:0000256" key="7">
    <source>
        <dbReference type="ARBA" id="ARBA00023277"/>
    </source>
</evidence>
<sequence length="331" mass="35966">KEEEMTSSADPLVISFGEMLIDFVPDTSGVSLAESYAFIKAPGGAPANVACAISKLGGNAAFIGKVGDDEFGRMLVDILRKYAVNTDGVCFDEEARTALAFVTLRKDGEREFMFYRNPSADMLLKESELNMGLIKKAKIFHYGSISLISEPCRSAHLAAMKVAREAGALLSYDPNLRLPLWPSHEAARSGIKSIWFDADFIKVSDDEVQFLAQGDPEKEDVVMTLWHDKLKLLLVTDGERGCRYFTKKFKGRVSGFSVKAIDTTGAGDSFVGALLTAVARDSSIFDNEQKLREALSFSNACGAICTTKKGAIPALPTAEEAQKFISSSKAQ</sequence>
<evidence type="ECO:0000256" key="8">
    <source>
        <dbReference type="ARBA" id="ARBA00037195"/>
    </source>
</evidence>
<dbReference type="Pfam" id="PF00294">
    <property type="entry name" value="PfkB"/>
    <property type="match status" value="1"/>
</dbReference>
<dbReference type="SUPFAM" id="SSF53613">
    <property type="entry name" value="Ribokinase-like"/>
    <property type="match status" value="1"/>
</dbReference>
<dbReference type="GO" id="GO:0005524">
    <property type="term" value="F:ATP binding"/>
    <property type="evidence" value="ECO:0007669"/>
    <property type="project" value="UniProtKB-KW"/>
</dbReference>